<accession>A7VTF1</accession>
<proteinExistence type="predicted"/>
<organism evidence="1 2">
    <name type="scientific">[Clostridium] leptum DSM 753</name>
    <dbReference type="NCBI Taxonomy" id="428125"/>
    <lineage>
        <taxon>Bacteria</taxon>
        <taxon>Bacillati</taxon>
        <taxon>Bacillota</taxon>
        <taxon>Clostridia</taxon>
        <taxon>Eubacteriales</taxon>
        <taxon>Oscillospiraceae</taxon>
        <taxon>Oscillospiraceae incertae sedis</taxon>
    </lineage>
</organism>
<name>A7VTF1_9FIRM</name>
<reference evidence="1 2" key="1">
    <citation type="submission" date="2007-08" db="EMBL/GenBank/DDBJ databases">
        <title>Draft genome sequence of Clostridium leptum (DSM 753).</title>
        <authorList>
            <person name="Sudarsanam P."/>
            <person name="Ley R."/>
            <person name="Guruge J."/>
            <person name="Turnbaugh P.J."/>
            <person name="Mahowald M."/>
            <person name="Liep D."/>
            <person name="Gordon J."/>
        </authorList>
    </citation>
    <scope>NUCLEOTIDE SEQUENCE [LARGE SCALE GENOMIC DNA]</scope>
    <source>
        <strain evidence="1 2">DSM 753</strain>
    </source>
</reference>
<evidence type="ECO:0000313" key="1">
    <source>
        <dbReference type="EMBL" id="EDO61447.1"/>
    </source>
</evidence>
<sequence>MIGNRKQQKHVTLFLQTEFVNRIQRSTQEKRGNGGAGNNG</sequence>
<gene>
    <name evidence="1" type="ORF">CLOLEP_01843</name>
</gene>
<dbReference type="EMBL" id="ABCB02000018">
    <property type="protein sequence ID" value="EDO61447.1"/>
    <property type="molecule type" value="Genomic_DNA"/>
</dbReference>
<evidence type="ECO:0000313" key="2">
    <source>
        <dbReference type="Proteomes" id="UP000003490"/>
    </source>
</evidence>
<dbReference type="HOGENOM" id="CLU_3287429_0_0_9"/>
<protein>
    <submittedName>
        <fullName evidence="1">Uncharacterized protein</fullName>
    </submittedName>
</protein>
<comment type="caution">
    <text evidence="1">The sequence shown here is derived from an EMBL/GenBank/DDBJ whole genome shotgun (WGS) entry which is preliminary data.</text>
</comment>
<dbReference type="AlphaFoldDB" id="A7VTF1"/>
<reference evidence="1 2" key="2">
    <citation type="submission" date="2007-08" db="EMBL/GenBank/DDBJ databases">
        <authorList>
            <person name="Fulton L."/>
            <person name="Clifton S."/>
            <person name="Fulton B."/>
            <person name="Xu J."/>
            <person name="Minx P."/>
            <person name="Pepin K.H."/>
            <person name="Johnson M."/>
            <person name="Thiruvilangam P."/>
            <person name="Bhonagiri V."/>
            <person name="Nash W.E."/>
            <person name="Wang C."/>
            <person name="Mardis E.R."/>
            <person name="Wilson R.K."/>
        </authorList>
    </citation>
    <scope>NUCLEOTIDE SEQUENCE [LARGE SCALE GENOMIC DNA]</scope>
    <source>
        <strain evidence="1 2">DSM 753</strain>
    </source>
</reference>
<dbReference type="Proteomes" id="UP000003490">
    <property type="component" value="Unassembled WGS sequence"/>
</dbReference>